<dbReference type="Pfam" id="PF00054">
    <property type="entry name" value="Laminin_G_1"/>
    <property type="match status" value="2"/>
</dbReference>
<dbReference type="Gene3D" id="2.10.25.10">
    <property type="entry name" value="Laminin"/>
    <property type="match status" value="3"/>
</dbReference>
<dbReference type="Pfam" id="PF00008">
    <property type="entry name" value="EGF"/>
    <property type="match status" value="1"/>
</dbReference>
<feature type="disulfide bond" evidence="2">
    <location>
        <begin position="579"/>
        <end position="588"/>
    </location>
</feature>
<reference evidence="7 8" key="1">
    <citation type="submission" date="2024-01" db="EMBL/GenBank/DDBJ databases">
        <title>The genome of the rayed Mediterranean limpet Patella caerulea (Linnaeus, 1758).</title>
        <authorList>
            <person name="Anh-Thu Weber A."/>
            <person name="Halstead-Nussloch G."/>
        </authorList>
    </citation>
    <scope>NUCLEOTIDE SEQUENCE [LARGE SCALE GENOMIC DNA]</scope>
    <source>
        <strain evidence="7">AATW-2023a</strain>
        <tissue evidence="7">Whole specimen</tissue>
    </source>
</reference>
<dbReference type="InterPro" id="IPR001791">
    <property type="entry name" value="Laminin_G"/>
</dbReference>
<dbReference type="InterPro" id="IPR050372">
    <property type="entry name" value="Neurexin-related_CASP"/>
</dbReference>
<evidence type="ECO:0000256" key="3">
    <source>
        <dbReference type="PROSITE-ProRule" id="PRU00122"/>
    </source>
</evidence>
<feature type="domain" description="EGF-like" evidence="6">
    <location>
        <begin position="115"/>
        <end position="151"/>
    </location>
</feature>
<feature type="compositionally biased region" description="Basic and acidic residues" evidence="4">
    <location>
        <begin position="1"/>
        <end position="15"/>
    </location>
</feature>
<evidence type="ECO:0000259" key="5">
    <source>
        <dbReference type="PROSITE" id="PS50025"/>
    </source>
</evidence>
<proteinExistence type="predicted"/>
<dbReference type="CDD" id="cd00110">
    <property type="entry name" value="LamG"/>
    <property type="match status" value="3"/>
</dbReference>
<feature type="domain" description="Laminin G" evidence="5">
    <location>
        <begin position="156"/>
        <end position="335"/>
    </location>
</feature>
<keyword evidence="1 2" id="KW-1015">Disulfide bond</keyword>
<organism evidence="7 8">
    <name type="scientific">Patella caerulea</name>
    <name type="common">Rayed Mediterranean limpet</name>
    <dbReference type="NCBI Taxonomy" id="87958"/>
    <lineage>
        <taxon>Eukaryota</taxon>
        <taxon>Metazoa</taxon>
        <taxon>Spiralia</taxon>
        <taxon>Lophotrochozoa</taxon>
        <taxon>Mollusca</taxon>
        <taxon>Gastropoda</taxon>
        <taxon>Patellogastropoda</taxon>
        <taxon>Patelloidea</taxon>
        <taxon>Patellidae</taxon>
        <taxon>Patella</taxon>
    </lineage>
</organism>
<dbReference type="PROSITE" id="PS50025">
    <property type="entry name" value="LAM_G_DOMAIN"/>
    <property type="match status" value="3"/>
</dbReference>
<dbReference type="SMART" id="SM00179">
    <property type="entry name" value="EGF_CA"/>
    <property type="match status" value="2"/>
</dbReference>
<dbReference type="SMART" id="SM00181">
    <property type="entry name" value="EGF"/>
    <property type="match status" value="3"/>
</dbReference>
<dbReference type="PANTHER" id="PTHR15036:SF85">
    <property type="entry name" value="SP2353, ISOFORM A"/>
    <property type="match status" value="1"/>
</dbReference>
<dbReference type="Proteomes" id="UP001347796">
    <property type="component" value="Unassembled WGS sequence"/>
</dbReference>
<dbReference type="SMART" id="SM00282">
    <property type="entry name" value="LamG"/>
    <property type="match status" value="3"/>
</dbReference>
<feature type="compositionally biased region" description="Polar residues" evidence="4">
    <location>
        <begin position="19"/>
        <end position="35"/>
    </location>
</feature>
<dbReference type="PROSITE" id="PS01186">
    <property type="entry name" value="EGF_2"/>
    <property type="match status" value="1"/>
</dbReference>
<dbReference type="GO" id="GO:0016020">
    <property type="term" value="C:membrane"/>
    <property type="evidence" value="ECO:0007669"/>
    <property type="project" value="UniProtKB-SubCell"/>
</dbReference>
<feature type="domain" description="Laminin G" evidence="5">
    <location>
        <begin position="378"/>
        <end position="557"/>
    </location>
</feature>
<dbReference type="Gene3D" id="2.60.120.200">
    <property type="match status" value="3"/>
</dbReference>
<dbReference type="CDD" id="cd00054">
    <property type="entry name" value="EGF_CA"/>
    <property type="match status" value="3"/>
</dbReference>
<evidence type="ECO:0008006" key="9">
    <source>
        <dbReference type="Google" id="ProtNLM"/>
    </source>
</evidence>
<evidence type="ECO:0000313" key="7">
    <source>
        <dbReference type="EMBL" id="KAK6179411.1"/>
    </source>
</evidence>
<dbReference type="PANTHER" id="PTHR15036">
    <property type="entry name" value="PIKACHURIN-LIKE PROTEIN"/>
    <property type="match status" value="1"/>
</dbReference>
<feature type="domain" description="Laminin G" evidence="5">
    <location>
        <begin position="596"/>
        <end position="776"/>
    </location>
</feature>
<dbReference type="AlphaFoldDB" id="A0AAN8PUN2"/>
<evidence type="ECO:0000256" key="4">
    <source>
        <dbReference type="SAM" id="MobiDB-lite"/>
    </source>
</evidence>
<dbReference type="EMBL" id="JAZGQO010000008">
    <property type="protein sequence ID" value="KAK6179411.1"/>
    <property type="molecule type" value="Genomic_DNA"/>
</dbReference>
<feature type="domain" description="EGF-like" evidence="6">
    <location>
        <begin position="554"/>
        <end position="589"/>
    </location>
</feature>
<dbReference type="SUPFAM" id="SSF49899">
    <property type="entry name" value="Concanavalin A-like lectins/glucanases"/>
    <property type="match status" value="3"/>
</dbReference>
<keyword evidence="8" id="KW-1185">Reference proteome</keyword>
<feature type="region of interest" description="Disordered" evidence="4">
    <location>
        <begin position="1"/>
        <end position="42"/>
    </location>
</feature>
<evidence type="ECO:0000313" key="8">
    <source>
        <dbReference type="Proteomes" id="UP001347796"/>
    </source>
</evidence>
<gene>
    <name evidence="7" type="ORF">SNE40_011777</name>
</gene>
<dbReference type="InterPro" id="IPR000742">
    <property type="entry name" value="EGF"/>
</dbReference>
<evidence type="ECO:0000256" key="1">
    <source>
        <dbReference type="ARBA" id="ARBA00023157"/>
    </source>
</evidence>
<dbReference type="Pfam" id="PF02210">
    <property type="entry name" value="Laminin_G_2"/>
    <property type="match status" value="1"/>
</dbReference>
<evidence type="ECO:0000259" key="6">
    <source>
        <dbReference type="PROSITE" id="PS50026"/>
    </source>
</evidence>
<feature type="disulfide bond" evidence="2">
    <location>
        <begin position="141"/>
        <end position="150"/>
    </location>
</feature>
<dbReference type="PROSITE" id="PS50026">
    <property type="entry name" value="EGF_3"/>
    <property type="match status" value="3"/>
</dbReference>
<dbReference type="InterPro" id="IPR013320">
    <property type="entry name" value="ConA-like_dom_sf"/>
</dbReference>
<evidence type="ECO:0000256" key="2">
    <source>
        <dbReference type="PROSITE-ProRule" id="PRU00076"/>
    </source>
</evidence>
<name>A0AAN8PUN2_PATCE</name>
<protein>
    <recommendedName>
        <fullName evidence="9">Pikachurin</fullName>
    </recommendedName>
</protein>
<comment type="caution">
    <text evidence="7">The sequence shown here is derived from an EMBL/GenBank/DDBJ whole genome shotgun (WGS) entry which is preliminary data.</text>
</comment>
<comment type="caution">
    <text evidence="2">Lacks conserved residue(s) required for the propagation of feature annotation.</text>
</comment>
<sequence length="780" mass="87027">MFPEVSEEKPQRDEIYMGENNQLNSQSKHSIYESNQSKDKNSRLVNNEHRKVKNLQTDTSSEYTIHTVDLKKDVDVPPQLSELRIHEGGDSQEGSVRYVDLSMQNFPRKPVKLSVKQLCLDVVCQNNGTCVVEGNIPRCDCPLGTAGSRCQKYISVRYPQFFGMGYLALPVLKDGYKEFTIVVEFRPQAQNGLLLFSSETESAKSDFFSIALIDGYVEFRFDCGTGLGVIRSTEMVNIGQWNRVALFRIDNSATLRLNNDEPVEGTAKGEFSRITLRLNVYVGGYSNMSAISSRVGTRKRFVGCVQEVGINGYRYDLRKADIVGDAEFGVNVGECSQGICETVSCENGGICSIKSADSHVCLCPLGTSGDTCEHKHEIHIPRFSGHAYLQYEGLGRSVLTYTEIEVVFKPTTEEGLIFYNGYTKDRKGDFISLALRDSYIEFRFDLGTGPAKLRSLRPVAINQWHVVRISRTGLQGTLKVDDELEIEGESQGAYTQLTLLENLFIGGHANYDEMSKHVNISKSFTGCIQKVVINKKPLSIMEAAVDGVNVEPCKHPCDGTPCMNGGECVPQQDVYQCYCPLGYSNTNCEDRMRKLPSKPMFKGNGFLIYTDKKVVKRVTGSKIDLQMYIKPQDKNGLIFWTGQNHMKTASDFIALGFRDGSLQFRFNLGSGEAVIGYNDSRLFDGSWHFVRAQRDKQDAYLEIDGIEIVEGSSPGSYTMLNTNKMVYLGGMTDVAEKTLGKFTTGYTGCIKDITLATDFKVKLIGHAQSGRNVNQCTRRV</sequence>
<keyword evidence="2" id="KW-0245">EGF-like domain</keyword>
<accession>A0AAN8PUN2</accession>
<feature type="domain" description="EGF-like" evidence="6">
    <location>
        <begin position="336"/>
        <end position="373"/>
    </location>
</feature>
<feature type="disulfide bond" evidence="2">
    <location>
        <begin position="363"/>
        <end position="372"/>
    </location>
</feature>
<dbReference type="InterPro" id="IPR001881">
    <property type="entry name" value="EGF-like_Ca-bd_dom"/>
</dbReference>
<dbReference type="GO" id="GO:0005509">
    <property type="term" value="F:calcium ion binding"/>
    <property type="evidence" value="ECO:0007669"/>
    <property type="project" value="InterPro"/>
</dbReference>
<dbReference type="PROSITE" id="PS00022">
    <property type="entry name" value="EGF_1"/>
    <property type="match status" value="2"/>
</dbReference>
<feature type="disulfide bond" evidence="3">
    <location>
        <begin position="749"/>
        <end position="776"/>
    </location>
</feature>